<dbReference type="Pfam" id="PF13489">
    <property type="entry name" value="Methyltransf_23"/>
    <property type="match status" value="1"/>
</dbReference>
<proteinExistence type="predicted"/>
<dbReference type="SUPFAM" id="SSF53335">
    <property type="entry name" value="S-adenosyl-L-methionine-dependent methyltransferases"/>
    <property type="match status" value="1"/>
</dbReference>
<keyword evidence="2" id="KW-1185">Reference proteome</keyword>
<accession>A0ABV4WIM2</accession>
<dbReference type="Gene3D" id="3.40.50.150">
    <property type="entry name" value="Vaccinia Virus protein VP39"/>
    <property type="match status" value="1"/>
</dbReference>
<organism evidence="1 2">
    <name type="scientific">Floridaenema evergladense BLCC-F167</name>
    <dbReference type="NCBI Taxonomy" id="3153639"/>
    <lineage>
        <taxon>Bacteria</taxon>
        <taxon>Bacillati</taxon>
        <taxon>Cyanobacteriota</taxon>
        <taxon>Cyanophyceae</taxon>
        <taxon>Oscillatoriophycideae</taxon>
        <taxon>Aerosakkonematales</taxon>
        <taxon>Aerosakkonemataceae</taxon>
        <taxon>Floridanema</taxon>
        <taxon>Floridanema evergladense</taxon>
    </lineage>
</organism>
<dbReference type="Proteomes" id="UP001576780">
    <property type="component" value="Unassembled WGS sequence"/>
</dbReference>
<protein>
    <submittedName>
        <fullName evidence="1">Class I SAM-dependent methyltransferase</fullName>
    </submittedName>
</protein>
<dbReference type="RefSeq" id="WP_413277329.1">
    <property type="nucleotide sequence ID" value="NZ_JBHFNT010000075.1"/>
</dbReference>
<name>A0ABV4WIM2_9CYAN</name>
<dbReference type="InterPro" id="IPR029063">
    <property type="entry name" value="SAM-dependent_MTases_sf"/>
</dbReference>
<dbReference type="GO" id="GO:0008168">
    <property type="term" value="F:methyltransferase activity"/>
    <property type="evidence" value="ECO:0007669"/>
    <property type="project" value="UniProtKB-KW"/>
</dbReference>
<comment type="caution">
    <text evidence="1">The sequence shown here is derived from an EMBL/GenBank/DDBJ whole genome shotgun (WGS) entry which is preliminary data.</text>
</comment>
<dbReference type="GO" id="GO:0032259">
    <property type="term" value="P:methylation"/>
    <property type="evidence" value="ECO:0007669"/>
    <property type="project" value="UniProtKB-KW"/>
</dbReference>
<evidence type="ECO:0000313" key="1">
    <source>
        <dbReference type="EMBL" id="MFB2834900.1"/>
    </source>
</evidence>
<dbReference type="EMBL" id="JBHFNT010000075">
    <property type="protein sequence ID" value="MFB2834900.1"/>
    <property type="molecule type" value="Genomic_DNA"/>
</dbReference>
<evidence type="ECO:0000313" key="2">
    <source>
        <dbReference type="Proteomes" id="UP001576780"/>
    </source>
</evidence>
<keyword evidence="1" id="KW-0489">Methyltransferase</keyword>
<sequence>MTSPPLHLDTETFRKLLQLQGPSLGLWRAAEIAVLRQQKYDRPILDLGCGDGLVTSMVLPQVEIGIDPNETALIQAESRKIYDRLIPLPLEKANIPDASISTIISNSVLEHIPELDLILQTVARILKPGGKLISTTPTEAFSQWLTLPIKPYSNWRNRQLQHLNLWSVKTWTEHLEKVGFKVEIIQPILNRELVSIWDVLELLQQIWIAKKRVFGVVWRRIPPSTIDKMAEWFSHLDLATSTTGGGRLIVARKIDINL</sequence>
<dbReference type="PANTHER" id="PTHR43861">
    <property type="entry name" value="TRANS-ACONITATE 2-METHYLTRANSFERASE-RELATED"/>
    <property type="match status" value="1"/>
</dbReference>
<gene>
    <name evidence="1" type="ORF">ACE1CA_10245</name>
</gene>
<keyword evidence="1" id="KW-0808">Transferase</keyword>
<reference evidence="1 2" key="1">
    <citation type="submission" date="2024-09" db="EMBL/GenBank/DDBJ databases">
        <title>Floridaenema gen nov. (Aerosakkonemataceae, Aerosakkonematales ord. nov., Cyanobacteria) from benthic tropical and subtropical fresh waters, with the description of four new species.</title>
        <authorList>
            <person name="Moretto J.A."/>
            <person name="Berthold D.E."/>
            <person name="Lefler F.W."/>
            <person name="Huang I.-S."/>
            <person name="Laughinghouse H. IV."/>
        </authorList>
    </citation>
    <scope>NUCLEOTIDE SEQUENCE [LARGE SCALE GENOMIC DNA]</scope>
    <source>
        <strain evidence="1 2">BLCC-F167</strain>
    </source>
</reference>
<dbReference type="CDD" id="cd02440">
    <property type="entry name" value="AdoMet_MTases"/>
    <property type="match status" value="1"/>
</dbReference>